<accession>A0A0M3J4G2</accession>
<protein>
    <submittedName>
        <fullName evidence="3">Leishmanolysin-like peptidase</fullName>
    </submittedName>
</protein>
<dbReference type="AlphaFoldDB" id="A0A0M3J4G2"/>
<gene>
    <name evidence="1" type="ORF">ASIM_LOCUS2294</name>
</gene>
<evidence type="ECO:0000313" key="1">
    <source>
        <dbReference type="EMBL" id="VDK19823.1"/>
    </source>
</evidence>
<evidence type="ECO:0000313" key="2">
    <source>
        <dbReference type="Proteomes" id="UP000267096"/>
    </source>
</evidence>
<dbReference type="WBParaSite" id="ASIM_0000243101-mRNA-1">
    <property type="protein sequence ID" value="ASIM_0000243101-mRNA-1"/>
    <property type="gene ID" value="ASIM_0000243101"/>
</dbReference>
<evidence type="ECO:0000313" key="3">
    <source>
        <dbReference type="WBParaSite" id="ASIM_0000243101-mRNA-1"/>
    </source>
</evidence>
<dbReference type="Proteomes" id="UP000267096">
    <property type="component" value="Unassembled WGS sequence"/>
</dbReference>
<reference evidence="3" key="1">
    <citation type="submission" date="2017-02" db="UniProtKB">
        <authorList>
            <consortium name="WormBaseParasite"/>
        </authorList>
    </citation>
    <scope>IDENTIFICATION</scope>
</reference>
<name>A0A0M3J4G2_ANISI</name>
<reference evidence="1 2" key="2">
    <citation type="submission" date="2018-11" db="EMBL/GenBank/DDBJ databases">
        <authorList>
            <consortium name="Pathogen Informatics"/>
        </authorList>
    </citation>
    <scope>NUCLEOTIDE SEQUENCE [LARGE SCALE GENOMIC DNA]</scope>
</reference>
<dbReference type="EMBL" id="UYRR01003001">
    <property type="protein sequence ID" value="VDK19823.1"/>
    <property type="molecule type" value="Genomic_DNA"/>
</dbReference>
<sequence>LGRGEIGLGASEAWDRVFKGFHEEKASSCDLEISCAHMLKYQRNWNVTLVPCEEGYCTQGDVDPRLMILVFTVARRIGSAISRGSSSIRSSDGTRSSVPGRRFHHGFVPSVLTSSHPSVKEITDRDRWKI</sequence>
<proteinExistence type="predicted"/>
<organism evidence="3">
    <name type="scientific">Anisakis simplex</name>
    <name type="common">Herring worm</name>
    <dbReference type="NCBI Taxonomy" id="6269"/>
    <lineage>
        <taxon>Eukaryota</taxon>
        <taxon>Metazoa</taxon>
        <taxon>Ecdysozoa</taxon>
        <taxon>Nematoda</taxon>
        <taxon>Chromadorea</taxon>
        <taxon>Rhabditida</taxon>
        <taxon>Spirurina</taxon>
        <taxon>Ascaridomorpha</taxon>
        <taxon>Ascaridoidea</taxon>
        <taxon>Anisakidae</taxon>
        <taxon>Anisakis</taxon>
        <taxon>Anisakis simplex complex</taxon>
    </lineage>
</organism>
<keyword evidence="2" id="KW-1185">Reference proteome</keyword>